<sequence>MSITFGRLRSWRSAGVKVASDELRVDVLALEKARDVVESDAVPDGWTGLGRWAASARQAALVAQMTRHIEGLADFERQVYAQIGPVTAIEQAVQDILTDAAAQQLEVDASGTVSDVAPRPTFDNRFEAQEHQASRQHAVNALAARVGDVLDDAYAVDSALIAARPQGSFSDDGPDYVVDPEVERDWASMSDDERRRVLEHIAEQQARDAGVDDFEVRVEDLEDADGDGKDDDPTTDSRGSWSEGDRVLRIDEGNLSDPTILGTVAHEVRHAQQRKEVDDLPWWWWEDYDGPPGVSQAEVEEWRDNFDDYQTTKDDGYDAYRDQPVEKDARETGGAYLDDLDGDDLDRIREEAR</sequence>
<evidence type="ECO:0000313" key="2">
    <source>
        <dbReference type="EMBL" id="MBD3923925.1"/>
    </source>
</evidence>
<dbReference type="Proteomes" id="UP000618818">
    <property type="component" value="Unassembled WGS sequence"/>
</dbReference>
<proteinExistence type="predicted"/>
<dbReference type="EMBL" id="JACXYZ010000001">
    <property type="protein sequence ID" value="MBD3923925.1"/>
    <property type="molecule type" value="Genomic_DNA"/>
</dbReference>
<reference evidence="2 3" key="1">
    <citation type="submission" date="2020-09" db="EMBL/GenBank/DDBJ databases">
        <title>novel species in genus Nocardioides.</title>
        <authorList>
            <person name="Zhang G."/>
        </authorList>
    </citation>
    <scope>NUCLEOTIDE SEQUENCE [LARGE SCALE GENOMIC DNA]</scope>
    <source>
        <strain evidence="2 3">KCTC 39551</strain>
    </source>
</reference>
<gene>
    <name evidence="2" type="ORF">IEZ26_04765</name>
</gene>
<feature type="compositionally biased region" description="Acidic residues" evidence="1">
    <location>
        <begin position="221"/>
        <end position="234"/>
    </location>
</feature>
<feature type="region of interest" description="Disordered" evidence="1">
    <location>
        <begin position="221"/>
        <end position="251"/>
    </location>
</feature>
<evidence type="ECO:0000313" key="3">
    <source>
        <dbReference type="Proteomes" id="UP000618818"/>
    </source>
</evidence>
<protein>
    <recommendedName>
        <fullName evidence="4">DUF4157 domain-containing protein</fullName>
    </recommendedName>
</protein>
<accession>A0ABR8N9R9</accession>
<organism evidence="2 3">
    <name type="scientific">Nocardioides cavernae</name>
    <dbReference type="NCBI Taxonomy" id="1921566"/>
    <lineage>
        <taxon>Bacteria</taxon>
        <taxon>Bacillati</taxon>
        <taxon>Actinomycetota</taxon>
        <taxon>Actinomycetes</taxon>
        <taxon>Propionibacteriales</taxon>
        <taxon>Nocardioidaceae</taxon>
        <taxon>Nocardioides</taxon>
    </lineage>
</organism>
<feature type="compositionally biased region" description="Basic and acidic residues" evidence="1">
    <location>
        <begin position="308"/>
        <end position="331"/>
    </location>
</feature>
<keyword evidence="3" id="KW-1185">Reference proteome</keyword>
<dbReference type="RefSeq" id="WP_191193752.1">
    <property type="nucleotide sequence ID" value="NZ_JACXYZ010000001.1"/>
</dbReference>
<feature type="region of interest" description="Disordered" evidence="1">
    <location>
        <begin position="308"/>
        <end position="353"/>
    </location>
</feature>
<evidence type="ECO:0008006" key="4">
    <source>
        <dbReference type="Google" id="ProtNLM"/>
    </source>
</evidence>
<comment type="caution">
    <text evidence="2">The sequence shown here is derived from an EMBL/GenBank/DDBJ whole genome shotgun (WGS) entry which is preliminary data.</text>
</comment>
<name>A0ABR8N9R9_9ACTN</name>
<evidence type="ECO:0000256" key="1">
    <source>
        <dbReference type="SAM" id="MobiDB-lite"/>
    </source>
</evidence>